<keyword evidence="7 10" id="KW-0479">Metal-binding</keyword>
<dbReference type="InterPro" id="IPR017932">
    <property type="entry name" value="GATase_2_dom"/>
</dbReference>
<dbReference type="InterPro" id="IPR035584">
    <property type="entry name" value="PurF_N"/>
</dbReference>
<evidence type="ECO:0000256" key="4">
    <source>
        <dbReference type="ARBA" id="ARBA00022679"/>
    </source>
</evidence>
<evidence type="ECO:0000256" key="10">
    <source>
        <dbReference type="PIRSR" id="PIRSR000485-2"/>
    </source>
</evidence>
<accession>A0A660S9U0</accession>
<dbReference type="Gene3D" id="3.40.50.2020">
    <property type="match status" value="1"/>
</dbReference>
<comment type="pathway">
    <text evidence="1 7 8">Purine metabolism; IMP biosynthesis via de novo pathway; N(1)-(5-phospho-D-ribosyl)glycinamide from 5-phospho-alpha-D-ribose 1-diphosphate: step 1/2.</text>
</comment>
<evidence type="ECO:0000256" key="1">
    <source>
        <dbReference type="ARBA" id="ARBA00005209"/>
    </source>
</evidence>
<feature type="domain" description="Glutamine amidotransferase type-2" evidence="12">
    <location>
        <begin position="2"/>
        <end position="226"/>
    </location>
</feature>
<dbReference type="Pfam" id="PF13537">
    <property type="entry name" value="GATase_7"/>
    <property type="match status" value="1"/>
</dbReference>
<keyword evidence="7" id="KW-0004">4Fe-4S</keyword>
<comment type="function">
    <text evidence="7">Catalyzes the formation of phosphoribosylamine from phosphoribosylpyrophosphate (PRPP) and glutamine.</text>
</comment>
<evidence type="ECO:0000256" key="11">
    <source>
        <dbReference type="PIRSR" id="PIRSR000485-3"/>
    </source>
</evidence>
<feature type="binding site" evidence="7 11">
    <location>
        <position position="242"/>
    </location>
    <ligand>
        <name>[4Fe-4S] cluster</name>
        <dbReference type="ChEBI" id="CHEBI:49883"/>
    </ligand>
</feature>
<dbReference type="GO" id="GO:0009113">
    <property type="term" value="P:purine nucleobase biosynthetic process"/>
    <property type="evidence" value="ECO:0007669"/>
    <property type="project" value="UniProtKB-UniRule"/>
</dbReference>
<keyword evidence="6 7" id="KW-0315">Glutamine amidotransferase</keyword>
<evidence type="ECO:0000256" key="8">
    <source>
        <dbReference type="PIRNR" id="PIRNR000485"/>
    </source>
</evidence>
<feature type="binding site" evidence="7 10">
    <location>
        <position position="292"/>
    </location>
    <ligand>
        <name>Mg(2+)</name>
        <dbReference type="ChEBI" id="CHEBI:18420"/>
    </ligand>
</feature>
<dbReference type="GO" id="GO:0051539">
    <property type="term" value="F:4 iron, 4 sulfur cluster binding"/>
    <property type="evidence" value="ECO:0007669"/>
    <property type="project" value="UniProtKB-KW"/>
</dbReference>
<feature type="active site" description="Nucleophile" evidence="7 9">
    <location>
        <position position="2"/>
    </location>
</feature>
<feature type="binding site" evidence="7 11">
    <location>
        <position position="446"/>
    </location>
    <ligand>
        <name>[4Fe-4S] cluster</name>
        <dbReference type="ChEBI" id="CHEBI:49883"/>
    </ligand>
</feature>
<dbReference type="PROSITE" id="PS51278">
    <property type="entry name" value="GATASE_TYPE_2"/>
    <property type="match status" value="1"/>
</dbReference>
<dbReference type="SUPFAM" id="SSF56235">
    <property type="entry name" value="N-terminal nucleophile aminohydrolases (Ntn hydrolases)"/>
    <property type="match status" value="1"/>
</dbReference>
<dbReference type="GO" id="GO:0000287">
    <property type="term" value="F:magnesium ion binding"/>
    <property type="evidence" value="ECO:0007669"/>
    <property type="project" value="UniProtKB-UniRule"/>
</dbReference>
<evidence type="ECO:0000256" key="3">
    <source>
        <dbReference type="ARBA" id="ARBA00022676"/>
    </source>
</evidence>
<dbReference type="CDD" id="cd06223">
    <property type="entry name" value="PRTases_typeI"/>
    <property type="match status" value="1"/>
</dbReference>
<keyword evidence="7 11" id="KW-0411">Iron-sulfur</keyword>
<dbReference type="PANTHER" id="PTHR11907">
    <property type="entry name" value="AMIDOPHOSPHORIBOSYLTRANSFERASE"/>
    <property type="match status" value="1"/>
</dbReference>
<keyword evidence="3 7" id="KW-0328">Glycosyltransferase</keyword>
<feature type="binding site" evidence="7 10">
    <location>
        <position position="355"/>
    </location>
    <ligand>
        <name>Mg(2+)</name>
        <dbReference type="ChEBI" id="CHEBI:18420"/>
    </ligand>
</feature>
<dbReference type="EC" id="2.4.2.14" evidence="7"/>
<proteinExistence type="inferred from homology"/>
<name>A0A660S9U0_UNCT6</name>
<gene>
    <name evidence="7" type="primary">purF</name>
    <name evidence="13" type="ORF">DRP44_02580</name>
</gene>
<dbReference type="InterPro" id="IPR000836">
    <property type="entry name" value="PRTase_dom"/>
</dbReference>
<dbReference type="NCBIfam" id="TIGR01134">
    <property type="entry name" value="purF"/>
    <property type="match status" value="1"/>
</dbReference>
<dbReference type="CDD" id="cd00715">
    <property type="entry name" value="GPATase_N"/>
    <property type="match status" value="1"/>
</dbReference>
<keyword evidence="7 10" id="KW-0460">Magnesium</keyword>
<feature type="binding site" evidence="7 10">
    <location>
        <position position="354"/>
    </location>
    <ligand>
        <name>Mg(2+)</name>
        <dbReference type="ChEBI" id="CHEBI:18420"/>
    </ligand>
</feature>
<dbReference type="InterPro" id="IPR005854">
    <property type="entry name" value="PurF"/>
</dbReference>
<dbReference type="Pfam" id="PF00156">
    <property type="entry name" value="Pribosyltran"/>
    <property type="match status" value="1"/>
</dbReference>
<evidence type="ECO:0000313" key="13">
    <source>
        <dbReference type="EMBL" id="RKX67296.1"/>
    </source>
</evidence>
<comment type="cofactor">
    <cofactor evidence="7 10">
        <name>Mg(2+)</name>
        <dbReference type="ChEBI" id="CHEBI:18420"/>
    </cofactor>
    <text evidence="7 10">Binds 1 Mg(2+) ion per subunit.</text>
</comment>
<dbReference type="InterPro" id="IPR029057">
    <property type="entry name" value="PRTase-like"/>
</dbReference>
<evidence type="ECO:0000259" key="12">
    <source>
        <dbReference type="PROSITE" id="PS51278"/>
    </source>
</evidence>
<protein>
    <recommendedName>
        <fullName evidence="7">Amidophosphoribosyltransferase</fullName>
        <shortName evidence="7">ATase</shortName>
        <ecNumber evidence="7">2.4.2.14</ecNumber>
    </recommendedName>
    <alternativeName>
        <fullName evidence="7">Glutamine phosphoribosylpyrophosphate amidotransferase</fullName>
        <shortName evidence="7">GPATase</shortName>
    </alternativeName>
</protein>
<dbReference type="AlphaFoldDB" id="A0A660S9U0"/>
<dbReference type="Proteomes" id="UP000282321">
    <property type="component" value="Unassembled WGS sequence"/>
</dbReference>
<evidence type="ECO:0000256" key="2">
    <source>
        <dbReference type="ARBA" id="ARBA00010138"/>
    </source>
</evidence>
<comment type="catalytic activity">
    <reaction evidence="7 8">
        <text>5-phospho-beta-D-ribosylamine + L-glutamate + diphosphate = 5-phospho-alpha-D-ribose 1-diphosphate + L-glutamine + H2O</text>
        <dbReference type="Rhea" id="RHEA:14905"/>
        <dbReference type="ChEBI" id="CHEBI:15377"/>
        <dbReference type="ChEBI" id="CHEBI:29985"/>
        <dbReference type="ChEBI" id="CHEBI:33019"/>
        <dbReference type="ChEBI" id="CHEBI:58017"/>
        <dbReference type="ChEBI" id="CHEBI:58359"/>
        <dbReference type="ChEBI" id="CHEBI:58681"/>
        <dbReference type="EC" id="2.4.2.14"/>
    </reaction>
</comment>
<dbReference type="PIRSF" id="PIRSF000485">
    <property type="entry name" value="Amd_phspho_trans"/>
    <property type="match status" value="1"/>
</dbReference>
<keyword evidence="5 7" id="KW-0658">Purine biosynthesis</keyword>
<dbReference type="SUPFAM" id="SSF53271">
    <property type="entry name" value="PRTase-like"/>
    <property type="match status" value="1"/>
</dbReference>
<feature type="binding site" evidence="7 11">
    <location>
        <position position="391"/>
    </location>
    <ligand>
        <name>[4Fe-4S] cluster</name>
        <dbReference type="ChEBI" id="CHEBI:49883"/>
    </ligand>
</feature>
<comment type="similarity">
    <text evidence="2 7 8">In the C-terminal section; belongs to the purine/pyrimidine phosphoribosyltransferase family.</text>
</comment>
<dbReference type="EMBL" id="QNBC01000022">
    <property type="protein sequence ID" value="RKX67296.1"/>
    <property type="molecule type" value="Genomic_DNA"/>
</dbReference>
<organism evidence="13 14">
    <name type="scientific">candidate division TA06 bacterium</name>
    <dbReference type="NCBI Taxonomy" id="2250710"/>
    <lineage>
        <taxon>Bacteria</taxon>
        <taxon>Bacteria division TA06</taxon>
    </lineage>
</organism>
<evidence type="ECO:0000256" key="5">
    <source>
        <dbReference type="ARBA" id="ARBA00022755"/>
    </source>
</evidence>
<keyword evidence="7 11" id="KW-0408">Iron</keyword>
<comment type="caution">
    <text evidence="13">The sequence shown here is derived from an EMBL/GenBank/DDBJ whole genome shotgun (WGS) entry which is preliminary data.</text>
</comment>
<evidence type="ECO:0000256" key="7">
    <source>
        <dbReference type="HAMAP-Rule" id="MF_01931"/>
    </source>
</evidence>
<dbReference type="HAMAP" id="MF_01931">
    <property type="entry name" value="PurF"/>
    <property type="match status" value="1"/>
</dbReference>
<comment type="cofactor">
    <cofactor evidence="7 11">
        <name>[4Fe-4S] cluster</name>
        <dbReference type="ChEBI" id="CHEBI:49883"/>
    </cofactor>
    <text evidence="7 11">Binds 1 [4Fe-4S] cluster per subunit.</text>
</comment>
<evidence type="ECO:0000313" key="14">
    <source>
        <dbReference type="Proteomes" id="UP000282321"/>
    </source>
</evidence>
<reference evidence="13 14" key="1">
    <citation type="submission" date="2018-06" db="EMBL/GenBank/DDBJ databases">
        <title>Extensive metabolic versatility and redundancy in microbially diverse, dynamic hydrothermal sediments.</title>
        <authorList>
            <person name="Dombrowski N."/>
            <person name="Teske A."/>
            <person name="Baker B.J."/>
        </authorList>
    </citation>
    <scope>NUCLEOTIDE SEQUENCE [LARGE SCALE GENOMIC DNA]</scope>
    <source>
        <strain evidence="13">B35_G9</strain>
    </source>
</reference>
<sequence length="473" mass="53316">MCGIIGIIGNERINEELYIGLNIIQHRGQDSCGMCTYDGKFHIQKHEGLVQNSFTPEKIKMLKGTIGIGHVRYPTAGSGGVEDAQPFFVNYPYGIAMAHNGNIANHKELSRINKNEYNRIVNSSCDIEAFLNIFAHNLEGKTFSLKIMKNALLNTTNMILGSYSIVSIIGDYGLLAYRDPYGFRPLIFGRKENSYIFSSESCAIDTLGYKIVRDVRPGEMIFINNKGEFHSEIITKAEYRPCIFEYIYFARPDSIMNNILVARARYNLGKTLAEKIKQLGIMPDVVVPVPDTARNAALAVAKRLHVSYQEGLIKNRYIGRTFIMPGQDIRVSSIRQKLHPVKEQLKGKKVLLIDDSIVRGNTSKELVNLIKQSGAIEVYFASYSPPVKHPCYYGIDMQTESELIANKMEIEEIRNFINADALIYQDYNDMVSAVKADSNIKFDNFCTACFSGDYPQPIPKHVLNDVINDRTSK</sequence>
<evidence type="ECO:0000256" key="6">
    <source>
        <dbReference type="ARBA" id="ARBA00022962"/>
    </source>
</evidence>
<dbReference type="Gene3D" id="3.60.20.10">
    <property type="entry name" value="Glutamine Phosphoribosylpyrophosphate, subunit 1, domain 1"/>
    <property type="match status" value="1"/>
</dbReference>
<dbReference type="GO" id="GO:0004044">
    <property type="term" value="F:amidophosphoribosyltransferase activity"/>
    <property type="evidence" value="ECO:0007669"/>
    <property type="project" value="UniProtKB-UniRule"/>
</dbReference>
<dbReference type="GO" id="GO:0006189">
    <property type="term" value="P:'de novo' IMP biosynthetic process"/>
    <property type="evidence" value="ECO:0007669"/>
    <property type="project" value="UniProtKB-UniRule"/>
</dbReference>
<dbReference type="UniPathway" id="UPA00074">
    <property type="reaction ID" value="UER00124"/>
</dbReference>
<keyword evidence="4 7" id="KW-0808">Transferase</keyword>
<dbReference type="InterPro" id="IPR029055">
    <property type="entry name" value="Ntn_hydrolases_N"/>
</dbReference>
<evidence type="ECO:0000256" key="9">
    <source>
        <dbReference type="PIRSR" id="PIRSR000485-1"/>
    </source>
</evidence>
<feature type="binding site" evidence="7 11">
    <location>
        <position position="449"/>
    </location>
    <ligand>
        <name>[4Fe-4S] cluster</name>
        <dbReference type="ChEBI" id="CHEBI:49883"/>
    </ligand>
</feature>